<feature type="region of interest" description="Disordered" evidence="2">
    <location>
        <begin position="100"/>
        <end position="130"/>
    </location>
</feature>
<dbReference type="PANTHER" id="PTHR35526">
    <property type="entry name" value="ANTI-SIGMA-F FACTOR RSBW-RELATED"/>
    <property type="match status" value="1"/>
</dbReference>
<feature type="region of interest" description="Disordered" evidence="2">
    <location>
        <begin position="193"/>
        <end position="220"/>
    </location>
</feature>
<keyword evidence="1" id="KW-0723">Serine/threonine-protein kinase</keyword>
<proteinExistence type="predicted"/>
<dbReference type="Pfam" id="PF13581">
    <property type="entry name" value="HATPase_c_2"/>
    <property type="match status" value="1"/>
</dbReference>
<feature type="compositionally biased region" description="Gly residues" evidence="2">
    <location>
        <begin position="205"/>
        <end position="220"/>
    </location>
</feature>
<evidence type="ECO:0000313" key="5">
    <source>
        <dbReference type="Proteomes" id="UP000183413"/>
    </source>
</evidence>
<protein>
    <submittedName>
        <fullName evidence="4">Histidine kinase-like ATPase domain-containing protein</fullName>
    </submittedName>
</protein>
<dbReference type="InterPro" id="IPR050267">
    <property type="entry name" value="Anti-sigma-factor_SerPK"/>
</dbReference>
<dbReference type="EMBL" id="FOVH01000036">
    <property type="protein sequence ID" value="SFQ46565.1"/>
    <property type="molecule type" value="Genomic_DNA"/>
</dbReference>
<dbReference type="CDD" id="cd16936">
    <property type="entry name" value="HATPase_RsbW-like"/>
    <property type="match status" value="1"/>
</dbReference>
<dbReference type="InParanoid" id="A0A1I5YR92"/>
<dbReference type="PANTHER" id="PTHR35526:SF3">
    <property type="entry name" value="ANTI-SIGMA-F FACTOR RSBW"/>
    <property type="match status" value="1"/>
</dbReference>
<feature type="compositionally biased region" description="Polar residues" evidence="2">
    <location>
        <begin position="1"/>
        <end position="10"/>
    </location>
</feature>
<keyword evidence="5" id="KW-1185">Reference proteome</keyword>
<dbReference type="InterPro" id="IPR036890">
    <property type="entry name" value="HATPase_C_sf"/>
</dbReference>
<organism evidence="4 5">
    <name type="scientific">Actinomadura madurae</name>
    <dbReference type="NCBI Taxonomy" id="1993"/>
    <lineage>
        <taxon>Bacteria</taxon>
        <taxon>Bacillati</taxon>
        <taxon>Actinomycetota</taxon>
        <taxon>Actinomycetes</taxon>
        <taxon>Streptosporangiales</taxon>
        <taxon>Thermomonosporaceae</taxon>
        <taxon>Actinomadura</taxon>
    </lineage>
</organism>
<reference evidence="4 5" key="1">
    <citation type="submission" date="2016-10" db="EMBL/GenBank/DDBJ databases">
        <authorList>
            <person name="de Groot N.N."/>
        </authorList>
    </citation>
    <scope>NUCLEOTIDE SEQUENCE [LARGE SCALE GENOMIC DNA]</scope>
    <source>
        <strain evidence="4 5">DSM 43067</strain>
    </source>
</reference>
<gene>
    <name evidence="4" type="ORF">SAMN04489713_13616</name>
</gene>
<dbReference type="GO" id="GO:0004674">
    <property type="term" value="F:protein serine/threonine kinase activity"/>
    <property type="evidence" value="ECO:0007669"/>
    <property type="project" value="UniProtKB-KW"/>
</dbReference>
<dbReference type="STRING" id="1993.SAMN04489713_13616"/>
<feature type="compositionally biased region" description="Gly residues" evidence="2">
    <location>
        <begin position="116"/>
        <end position="126"/>
    </location>
</feature>
<accession>A0A1I5YR92</accession>
<evidence type="ECO:0000313" key="4">
    <source>
        <dbReference type="EMBL" id="SFQ46565.1"/>
    </source>
</evidence>
<feature type="domain" description="Histidine kinase/HSP90-like ATPase" evidence="3">
    <location>
        <begin position="45"/>
        <end position="190"/>
    </location>
</feature>
<dbReference type="Proteomes" id="UP000183413">
    <property type="component" value="Unassembled WGS sequence"/>
</dbReference>
<feature type="region of interest" description="Disordered" evidence="2">
    <location>
        <begin position="1"/>
        <end position="45"/>
    </location>
</feature>
<sequence length="220" mass="22014">MHTTGTSTTRPAAGDDATTSAIGGAHDTVNDRPGAAAGWDLDPGPRAASRARALTGEALRRWHVTDPAALDDIVLIVDELVTNAVVHGSGPVRLTLRLDTAPDGTEPGEPVRAAGGTAGPAPGGAPAGTRQPVRLVGEVSDAASAVPRVPAEPPRVLDWSEAGRGLLLVAALATEFGARPGPSGKTVWFTRHLSRPPGHPTANGTGSGAVNGTAGGAARN</sequence>
<dbReference type="AlphaFoldDB" id="A0A1I5YR92"/>
<dbReference type="eggNOG" id="COG2208">
    <property type="taxonomic scope" value="Bacteria"/>
</dbReference>
<dbReference type="Gene3D" id="3.30.565.10">
    <property type="entry name" value="Histidine kinase-like ATPase, C-terminal domain"/>
    <property type="match status" value="1"/>
</dbReference>
<evidence type="ECO:0000256" key="2">
    <source>
        <dbReference type="SAM" id="MobiDB-lite"/>
    </source>
</evidence>
<keyword evidence="4" id="KW-0418">Kinase</keyword>
<evidence type="ECO:0000256" key="1">
    <source>
        <dbReference type="ARBA" id="ARBA00022527"/>
    </source>
</evidence>
<dbReference type="InterPro" id="IPR003594">
    <property type="entry name" value="HATPase_dom"/>
</dbReference>
<evidence type="ECO:0000259" key="3">
    <source>
        <dbReference type="Pfam" id="PF13581"/>
    </source>
</evidence>
<name>A0A1I5YR92_9ACTN</name>
<dbReference type="RefSeq" id="WP_075025017.1">
    <property type="nucleotide sequence ID" value="NZ_FOVH01000036.1"/>
</dbReference>
<keyword evidence="4" id="KW-0808">Transferase</keyword>